<gene>
    <name evidence="2" type="ORF">DWW02_14755</name>
</gene>
<comment type="caution">
    <text evidence="2">The sequence shown here is derived from an EMBL/GenBank/DDBJ whole genome shotgun (WGS) entry which is preliminary data.</text>
</comment>
<organism evidence="2 3">
    <name type="scientific">Enterocloster bolteae</name>
    <dbReference type="NCBI Taxonomy" id="208479"/>
    <lineage>
        <taxon>Bacteria</taxon>
        <taxon>Bacillati</taxon>
        <taxon>Bacillota</taxon>
        <taxon>Clostridia</taxon>
        <taxon>Lachnospirales</taxon>
        <taxon>Lachnospiraceae</taxon>
        <taxon>Enterocloster</taxon>
    </lineage>
</organism>
<name>A0A412Z6F0_9FIRM</name>
<reference evidence="2 3" key="1">
    <citation type="submission" date="2018-08" db="EMBL/GenBank/DDBJ databases">
        <title>A genome reference for cultivated species of the human gut microbiota.</title>
        <authorList>
            <person name="Zou Y."/>
            <person name="Xue W."/>
            <person name="Luo G."/>
        </authorList>
    </citation>
    <scope>NUCLEOTIDE SEQUENCE [LARGE SCALE GENOMIC DNA]</scope>
    <source>
        <strain evidence="2 3">AF14-18</strain>
    </source>
</reference>
<proteinExistence type="predicted"/>
<sequence>MFPAVRGTGAVPEAPLSALGETRAQGPGEDEDRSKVTSGTAPVPLTPQRISPPAAYFPRFAQMRAAGLRYGQPNNVNPQPH</sequence>
<dbReference type="EMBL" id="QRZM01000005">
    <property type="protein sequence ID" value="RGV75556.1"/>
    <property type="molecule type" value="Genomic_DNA"/>
</dbReference>
<evidence type="ECO:0000313" key="3">
    <source>
        <dbReference type="Proteomes" id="UP000284543"/>
    </source>
</evidence>
<dbReference type="AlphaFoldDB" id="A0A412Z6F0"/>
<evidence type="ECO:0000313" key="2">
    <source>
        <dbReference type="EMBL" id="RGV75556.1"/>
    </source>
</evidence>
<dbReference type="Proteomes" id="UP000284543">
    <property type="component" value="Unassembled WGS sequence"/>
</dbReference>
<protein>
    <submittedName>
        <fullName evidence="2">Uncharacterized protein</fullName>
    </submittedName>
</protein>
<feature type="region of interest" description="Disordered" evidence="1">
    <location>
        <begin position="1"/>
        <end position="51"/>
    </location>
</feature>
<evidence type="ECO:0000256" key="1">
    <source>
        <dbReference type="SAM" id="MobiDB-lite"/>
    </source>
</evidence>
<accession>A0A412Z6F0</accession>